<keyword evidence="2" id="KW-1185">Reference proteome</keyword>
<sequence>MIYEVLANFAYVFYPKNVCPWDERDKYLETIEYKRLKKIINSFDSEENLKIRENIKKEFENDIILKEFQDFSTLDGCEDRCFTFFLNVFENGELLSITLHLSFLLPYYVIRRGWHHAEPWFTKEKIIELESQNLDSRNREDLILDIEKIVEEKLSYQKFPETVMHTIIKDIGFQGISLGQFKMYNAFFNNQNIYENTN</sequence>
<accession>A0ABP7H011</accession>
<name>A0ABP7H011_9FLAO</name>
<gene>
    <name evidence="1" type="ORF">GCM10022423_34480</name>
</gene>
<comment type="caution">
    <text evidence="1">The sequence shown here is derived from an EMBL/GenBank/DDBJ whole genome shotgun (WGS) entry which is preliminary data.</text>
</comment>
<reference evidence="2" key="1">
    <citation type="journal article" date="2019" name="Int. J. Syst. Evol. Microbiol.">
        <title>The Global Catalogue of Microorganisms (GCM) 10K type strain sequencing project: providing services to taxonomists for standard genome sequencing and annotation.</title>
        <authorList>
            <consortium name="The Broad Institute Genomics Platform"/>
            <consortium name="The Broad Institute Genome Sequencing Center for Infectious Disease"/>
            <person name="Wu L."/>
            <person name="Ma J."/>
        </authorList>
    </citation>
    <scope>NUCLEOTIDE SEQUENCE [LARGE SCALE GENOMIC DNA]</scope>
    <source>
        <strain evidence="2">JCM 17337</strain>
    </source>
</reference>
<organism evidence="1 2">
    <name type="scientific">Flavobacterium ginsengiterrae</name>
    <dbReference type="NCBI Taxonomy" id="871695"/>
    <lineage>
        <taxon>Bacteria</taxon>
        <taxon>Pseudomonadati</taxon>
        <taxon>Bacteroidota</taxon>
        <taxon>Flavobacteriia</taxon>
        <taxon>Flavobacteriales</taxon>
        <taxon>Flavobacteriaceae</taxon>
        <taxon>Flavobacterium</taxon>
    </lineage>
</organism>
<dbReference type="RefSeq" id="WP_345145854.1">
    <property type="nucleotide sequence ID" value="NZ_BAABDU010000006.1"/>
</dbReference>
<dbReference type="EMBL" id="BAABDU010000006">
    <property type="protein sequence ID" value="GAA3776458.1"/>
    <property type="molecule type" value="Genomic_DNA"/>
</dbReference>
<evidence type="ECO:0000313" key="2">
    <source>
        <dbReference type="Proteomes" id="UP001500748"/>
    </source>
</evidence>
<evidence type="ECO:0000313" key="1">
    <source>
        <dbReference type="EMBL" id="GAA3776458.1"/>
    </source>
</evidence>
<proteinExistence type="predicted"/>
<protein>
    <submittedName>
        <fullName evidence="1">Uncharacterized protein</fullName>
    </submittedName>
</protein>
<dbReference type="Proteomes" id="UP001500748">
    <property type="component" value="Unassembled WGS sequence"/>
</dbReference>